<accession>A0A4Q1RE49</accession>
<reference evidence="7 8" key="1">
    <citation type="submission" date="2019-01" db="EMBL/GenBank/DDBJ databases">
        <title>Blautia sp. nov. KGMB01111 isolated human feces.</title>
        <authorList>
            <person name="Park J.-E."/>
            <person name="Kim J.-S."/>
            <person name="Park S.-H."/>
        </authorList>
    </citation>
    <scope>NUCLEOTIDE SEQUENCE [LARGE SCALE GENOMIC DNA]</scope>
    <source>
        <strain evidence="7 8">KGMB01111</strain>
    </source>
</reference>
<feature type="compositionally biased region" description="Polar residues" evidence="3">
    <location>
        <begin position="2084"/>
        <end position="2101"/>
    </location>
</feature>
<dbReference type="OrthoDB" id="273314at2"/>
<feature type="region of interest" description="Disordered" evidence="3">
    <location>
        <begin position="239"/>
        <end position="267"/>
    </location>
</feature>
<feature type="compositionally biased region" description="Low complexity" evidence="3">
    <location>
        <begin position="2297"/>
        <end position="2311"/>
    </location>
</feature>
<dbReference type="SUPFAM" id="SSF51011">
    <property type="entry name" value="Glycosyl hydrolase domain"/>
    <property type="match status" value="1"/>
</dbReference>
<comment type="caution">
    <text evidence="7">The sequence shown here is derived from an EMBL/GenBank/DDBJ whole genome shotgun (WGS) entry which is preliminary data.</text>
</comment>
<dbReference type="InterPro" id="IPR000421">
    <property type="entry name" value="FA58C"/>
</dbReference>
<dbReference type="Gene3D" id="3.20.20.80">
    <property type="entry name" value="Glycosidases"/>
    <property type="match status" value="2"/>
</dbReference>
<dbReference type="Pfam" id="PF13385">
    <property type="entry name" value="Laminin_G_3"/>
    <property type="match status" value="1"/>
</dbReference>
<name>A0A4Q1RE49_9FIRM</name>
<keyword evidence="4" id="KW-0472">Membrane</keyword>
<dbReference type="Gene3D" id="1.20.1270.90">
    <property type="entry name" value="AF1782-like"/>
    <property type="match status" value="1"/>
</dbReference>
<evidence type="ECO:0000256" key="4">
    <source>
        <dbReference type="SAM" id="Phobius"/>
    </source>
</evidence>
<dbReference type="RefSeq" id="WP_129256689.1">
    <property type="nucleotide sequence ID" value="NZ_SDKC01000001.1"/>
</dbReference>
<dbReference type="Proteomes" id="UP000290106">
    <property type="component" value="Unassembled WGS sequence"/>
</dbReference>
<dbReference type="Gene3D" id="2.60.40.1180">
    <property type="entry name" value="Golgi alpha-mannosidase II"/>
    <property type="match status" value="1"/>
</dbReference>
<dbReference type="Gene3D" id="2.115.10.20">
    <property type="entry name" value="Glycosyl hydrolase domain, family 43"/>
    <property type="match status" value="1"/>
</dbReference>
<feature type="region of interest" description="Disordered" evidence="3">
    <location>
        <begin position="2071"/>
        <end position="2101"/>
    </location>
</feature>
<evidence type="ECO:0000313" key="7">
    <source>
        <dbReference type="EMBL" id="RXS73807.1"/>
    </source>
</evidence>
<feature type="signal peptide" evidence="5">
    <location>
        <begin position="1"/>
        <end position="31"/>
    </location>
</feature>
<dbReference type="SUPFAM" id="SSF51445">
    <property type="entry name" value="(Trans)glycosidases"/>
    <property type="match status" value="1"/>
</dbReference>
<organism evidence="7 8">
    <name type="scientific">Blautia faecicola</name>
    <dbReference type="NCBI Taxonomy" id="2509240"/>
    <lineage>
        <taxon>Bacteria</taxon>
        <taxon>Bacillati</taxon>
        <taxon>Bacillota</taxon>
        <taxon>Clostridia</taxon>
        <taxon>Lachnospirales</taxon>
        <taxon>Lachnospiraceae</taxon>
        <taxon>Blautia</taxon>
    </lineage>
</organism>
<dbReference type="PANTHER" id="PTHR42767:SF1">
    <property type="entry name" value="ENDO-BETA-1,6-GALACTANASE-LIKE DOMAIN-CONTAINING PROTEIN"/>
    <property type="match status" value="1"/>
</dbReference>
<dbReference type="InterPro" id="IPR008979">
    <property type="entry name" value="Galactose-bd-like_sf"/>
</dbReference>
<dbReference type="SUPFAM" id="SSF49785">
    <property type="entry name" value="Galactose-binding domain-like"/>
    <property type="match status" value="1"/>
</dbReference>
<keyword evidence="8" id="KW-1185">Reference proteome</keyword>
<proteinExistence type="predicted"/>
<feature type="compositionally biased region" description="Polar residues" evidence="3">
    <location>
        <begin position="2312"/>
        <end position="2327"/>
    </location>
</feature>
<dbReference type="InterPro" id="IPR013780">
    <property type="entry name" value="Glyco_hydro_b"/>
</dbReference>
<keyword evidence="5" id="KW-0732">Signal</keyword>
<dbReference type="Pfam" id="PF07554">
    <property type="entry name" value="FIVAR"/>
    <property type="match status" value="5"/>
</dbReference>
<gene>
    <name evidence="7" type="ORF">ETP43_00040</name>
</gene>
<feature type="transmembrane region" description="Helical" evidence="4">
    <location>
        <begin position="2335"/>
        <end position="2353"/>
    </location>
</feature>
<dbReference type="InterPro" id="IPR017853">
    <property type="entry name" value="GH"/>
</dbReference>
<evidence type="ECO:0000259" key="6">
    <source>
        <dbReference type="PROSITE" id="PS50022"/>
    </source>
</evidence>
<keyword evidence="1" id="KW-0378">Hydrolase</keyword>
<dbReference type="PANTHER" id="PTHR42767">
    <property type="entry name" value="ENDO-BETA-1,6-GALACTANASE"/>
    <property type="match status" value="1"/>
</dbReference>
<feature type="region of interest" description="Disordered" evidence="3">
    <location>
        <begin position="2297"/>
        <end position="2329"/>
    </location>
</feature>
<dbReference type="Pfam" id="PF00754">
    <property type="entry name" value="F5_F8_type_C"/>
    <property type="match status" value="1"/>
</dbReference>
<dbReference type="Gene3D" id="1.20.1270.70">
    <property type="entry name" value="Designed single chain three-helix bundle"/>
    <property type="match status" value="4"/>
</dbReference>
<keyword evidence="4" id="KW-0812">Transmembrane</keyword>
<feature type="domain" description="F5/8 type C" evidence="6">
    <location>
        <begin position="825"/>
        <end position="969"/>
    </location>
</feature>
<dbReference type="InterPro" id="IPR039743">
    <property type="entry name" value="6GAL/EXGAL"/>
</dbReference>
<sequence>MKGLKKKMAALTAAALCLTSMPLDGVQIVSAATSVDSTVKLKPTEASIFNDTNGDGLGEFEGWGTSLCWWANRIGYSDKLTEEAAKLFFSPEGLDMNIGRYNVGGGDDTGETTTETVPVNGKAKFYDLTAGTYSYAGSSGKAETYSKMADMTYSKSDADFGFTKGEKVGSFTKLGWINKLSDTAGSGDNLKYQVNVDESGAYTVKVLMTLEGTNSRDVALGVTAGSTTAQSVVQEEQPAAEVQNEEDAQEADTQAADVEETADAEAEVAEEAVESQEEITQVAVQAAAEDEYVADAATVNNSLIAEGTNNGSHCMLFAVTFSNVKLQAGENTIRVAGKSDWTLDFVKMAVVKAGDEGVVPDTDEFKHAEHIVRSDAGVPGYATDVTKIDTSKHDLSWYTENFARADESCGYAWNYDWDADKNQMNVLKAAAKASGQDFIAEAFSNSPPYFMTVSGCSSGNTDSSKDNLRADSVNAFAAYMADVIEHWDNEGVINFQSVDPMNEPYTNYWGANSNKQEGCHFDQGESQSRILVALNKELKNKGINMIISGTDETSIDTQISSYNNLSDEAKNVISRIDTHTYSGSNREGLKETAQNAGKNLWMSEVDGAYTAGTNAGEMTAALGLAQRMMTDVNGLESSAWILWNAIDMHADSSEAGQAWVNKGSNNDYLSMDALESKWKSKSSNGYWGLAAADHDNEEIALSMKYYAYGQFSRYIRPGYTIIGTSKGTTLAAYDPDENKAVVVAMNTSDADKTWKFDLSGFNTMGDKVTAIRTSGSLDSGEHWADVSSQDDIVTDTENRNFTATMKANSITTYIIEGVSGIKDATQEEVPEVEQVTVEKDQVSSSTPWNNSTTNIAANVVDGNYSTFFDGVSNGYVTLDLKEMTEIGAIAYAPRNGYAGRCVGATIYGSEDGENWTELYTIEETPSEGKDTIVYYTDFNVNEAPTCRYIKYAVGANGNCNLSELKVYRLLHTTTKNLTAHYDMSVADGKLTDVSGKGNDATLHDITEASVATYGEESVLQFNKDGYADIPAGLAGADGQFTVQATFSTQTQANHWLWCFGRTVASWPNVDHYVFVGVNSDQNNYKGNVLAAISSNGEVRMDAPAEKPGAGYTTVTITSDGTKLSMYMDGVLVSEKTHGKDVTDAMPSEGELGYIGKSLYNGDPLLKANVSDIRIWNTALTADQVQAETPDETEKTNMLLADIQTAMLNGNSSTDEVVTDLAFPTTMDGYDLTWNVPENDAIAQNGKVTPPAEDVNVTITVSYGDGKSAEFAVKAPGENIGSTLQKAYDELDIPNKDDVRGNITLPETTESGVTITWATDHPEIVDVASHENEGYDPTPAGTVTRPQEDTTVTMTATLSYKGETLTKEIVIQVKAKAAAIQDDDYTDYFFAYFAGEGYSDGEQIYFASSQDGLNWSDLNDNNPILTSTMGEKGVRDPFIIRSPEGDKFYLIATDLKINGGNGWDAAQNSGSQSLMIWESTDLVNWSEQRMVEVSAKIEAGCTWAPEATYDPQTGEYVVYWASRTPNKDTKQRLYYAKTRDFYSFTEPQLWIDYDQSSIDTTMIEENGTYYRFTKNEGGSTNSLGAKTKTIFLEKSNQVLGTYAQIASESLNGNQYVEGPTIFKLNSDDADTNTWCLLVDDFGGGGYYPLLTTDLESGVFTKPEAGTYKMPSRARHGTPIRITKAEYQAVMAAYGTPDKVDTYAIDGTPVLPETVTVGGAETAVTWNLDGVSFEGNPYSYVTVTGTTANGKTATAEVQLLPKDLEYMVDCNNTGSSTWEKVKAAVPGLKNADAADQAKTDDNTWGYTSVVGDSGDIKGFSQSSVSNPYTGGWWARSNKNITYRFTLPAGEHTVMLGNTGWWNMNREMDVYYSVNGENETKLCDFDAVKSAESYAQGTITLEKQAVVTITIKKAASDDPIVSWISVSGQEAPEPEPVDKSELQNLYDANSGKEQGNYTDESWKSFTAALEAAKAVLDNEDATEEQVATATTALEEAIKGLTEKEPEPVPVDKSELQNLYDANSGKEQGNYTDESWKSFTTALEAAKAVLDNEDATEEQVAAAITVLEEAVKGLTEKEPEPVPVDKSGLQNLYDANSGKEQGNYTDESWKSFTTALEAAKAVLDNEAATEEQVAAATTALEEAVKGLTEKEPEPVDKSELQKLYDANSGKEQGNYTDESWKVFETALESAKAVLDNEDATEEMVQAAAEALKAAVDGLTEKAVDPEPTPTPSTPVDKTNLSKLYEQYKDMKQGNYTDASYKAFTTALEATKNVLEAEAPTQEEVSKAYSDLNDAVKGLVTKSTQTSGNSQGTTTKPGSSQNGTGTKTSNAAKTADRTPIAATAGVMLAAMLVAVLAWRKKGSLEK</sequence>
<dbReference type="Gene3D" id="2.60.120.200">
    <property type="match status" value="1"/>
</dbReference>
<dbReference type="EMBL" id="SDKC01000001">
    <property type="protein sequence ID" value="RXS73807.1"/>
    <property type="molecule type" value="Genomic_DNA"/>
</dbReference>
<dbReference type="SUPFAM" id="SSF75005">
    <property type="entry name" value="Arabinanase/levansucrase/invertase"/>
    <property type="match status" value="1"/>
</dbReference>
<evidence type="ECO:0000256" key="3">
    <source>
        <dbReference type="SAM" id="MobiDB-lite"/>
    </source>
</evidence>
<dbReference type="PROSITE" id="PS50022">
    <property type="entry name" value="FA58C_3"/>
    <property type="match status" value="1"/>
</dbReference>
<keyword evidence="4" id="KW-1133">Transmembrane helix</keyword>
<protein>
    <recommendedName>
        <fullName evidence="6">F5/8 type C domain-containing protein</fullName>
    </recommendedName>
</protein>
<feature type="chain" id="PRO_5020543350" description="F5/8 type C domain-containing protein" evidence="5">
    <location>
        <begin position="32"/>
        <end position="2361"/>
    </location>
</feature>
<feature type="compositionally biased region" description="Acidic residues" evidence="3">
    <location>
        <begin position="257"/>
        <end position="267"/>
    </location>
</feature>
<dbReference type="Gene3D" id="2.60.120.260">
    <property type="entry name" value="Galactose-binding domain-like"/>
    <property type="match status" value="1"/>
</dbReference>
<dbReference type="InterPro" id="IPR046780">
    <property type="entry name" value="aBig_2"/>
</dbReference>
<dbReference type="InterPro" id="IPR013320">
    <property type="entry name" value="ConA-like_dom_sf"/>
</dbReference>
<dbReference type="SUPFAM" id="SSF49899">
    <property type="entry name" value="Concanavalin A-like lectins/glucanases"/>
    <property type="match status" value="1"/>
</dbReference>
<dbReference type="InterPro" id="IPR023296">
    <property type="entry name" value="Glyco_hydro_beta-prop_sf"/>
</dbReference>
<evidence type="ECO:0000313" key="8">
    <source>
        <dbReference type="Proteomes" id="UP000290106"/>
    </source>
</evidence>
<dbReference type="CDD" id="cd08983">
    <property type="entry name" value="GH43_Bt3655-like"/>
    <property type="match status" value="1"/>
</dbReference>
<evidence type="ECO:0000256" key="2">
    <source>
        <dbReference type="ARBA" id="ARBA00023295"/>
    </source>
</evidence>
<evidence type="ECO:0000256" key="5">
    <source>
        <dbReference type="SAM" id="SignalP"/>
    </source>
</evidence>
<dbReference type="GO" id="GO:0004553">
    <property type="term" value="F:hydrolase activity, hydrolyzing O-glycosyl compounds"/>
    <property type="evidence" value="ECO:0007669"/>
    <property type="project" value="InterPro"/>
</dbReference>
<dbReference type="Pfam" id="PF20578">
    <property type="entry name" value="aBig_2"/>
    <property type="match status" value="1"/>
</dbReference>
<evidence type="ECO:0000256" key="1">
    <source>
        <dbReference type="ARBA" id="ARBA00022801"/>
    </source>
</evidence>
<keyword evidence="2" id="KW-0326">Glycosidase</keyword>